<dbReference type="SMART" id="SM00100">
    <property type="entry name" value="cNMP"/>
    <property type="match status" value="1"/>
</dbReference>
<dbReference type="Proteomes" id="UP001501588">
    <property type="component" value="Unassembled WGS sequence"/>
</dbReference>
<dbReference type="InterPro" id="IPR000595">
    <property type="entry name" value="cNMP-bd_dom"/>
</dbReference>
<dbReference type="InterPro" id="IPR036390">
    <property type="entry name" value="WH_DNA-bd_sf"/>
</dbReference>
<keyword evidence="3" id="KW-0804">Transcription</keyword>
<dbReference type="Pfam" id="PF00027">
    <property type="entry name" value="cNMP_binding"/>
    <property type="match status" value="1"/>
</dbReference>
<dbReference type="InterPro" id="IPR018490">
    <property type="entry name" value="cNMP-bd_dom_sf"/>
</dbReference>
<keyword evidence="1" id="KW-0805">Transcription regulation</keyword>
<proteinExistence type="predicted"/>
<feature type="domain" description="HTH crp-type" evidence="5">
    <location>
        <begin position="152"/>
        <end position="227"/>
    </location>
</feature>
<dbReference type="PANTHER" id="PTHR24567:SF28">
    <property type="entry name" value="LISTERIOLYSIN REGULATORY PROTEIN"/>
    <property type="match status" value="1"/>
</dbReference>
<evidence type="ECO:0000259" key="5">
    <source>
        <dbReference type="PROSITE" id="PS51063"/>
    </source>
</evidence>
<comment type="caution">
    <text evidence="6">The sequence shown here is derived from an EMBL/GenBank/DDBJ whole genome shotgun (WGS) entry which is preliminary data.</text>
</comment>
<dbReference type="Pfam" id="PF13545">
    <property type="entry name" value="HTH_Crp_2"/>
    <property type="match status" value="1"/>
</dbReference>
<evidence type="ECO:0000313" key="6">
    <source>
        <dbReference type="EMBL" id="GAA0585194.1"/>
    </source>
</evidence>
<gene>
    <name evidence="6" type="ORF">GCM10009416_24440</name>
</gene>
<evidence type="ECO:0000256" key="2">
    <source>
        <dbReference type="ARBA" id="ARBA00023125"/>
    </source>
</evidence>
<dbReference type="PROSITE" id="PS50042">
    <property type="entry name" value="CNMP_BINDING_3"/>
    <property type="match status" value="1"/>
</dbReference>
<evidence type="ECO:0000256" key="1">
    <source>
        <dbReference type="ARBA" id="ARBA00023015"/>
    </source>
</evidence>
<protein>
    <submittedName>
        <fullName evidence="6">Crp/Fnr family transcriptional regulator</fullName>
    </submittedName>
</protein>
<dbReference type="PANTHER" id="PTHR24567">
    <property type="entry name" value="CRP FAMILY TRANSCRIPTIONAL REGULATORY PROTEIN"/>
    <property type="match status" value="1"/>
</dbReference>
<dbReference type="InterPro" id="IPR036388">
    <property type="entry name" value="WH-like_DNA-bd_sf"/>
</dbReference>
<dbReference type="SUPFAM" id="SSF46785">
    <property type="entry name" value="Winged helix' DNA-binding domain"/>
    <property type="match status" value="1"/>
</dbReference>
<dbReference type="InterPro" id="IPR014710">
    <property type="entry name" value="RmlC-like_jellyroll"/>
</dbReference>
<dbReference type="InterPro" id="IPR050397">
    <property type="entry name" value="Env_Response_Regulators"/>
</dbReference>
<dbReference type="EMBL" id="BAAAFZ010000030">
    <property type="protein sequence ID" value="GAA0585194.1"/>
    <property type="molecule type" value="Genomic_DNA"/>
</dbReference>
<evidence type="ECO:0000259" key="4">
    <source>
        <dbReference type="PROSITE" id="PS50042"/>
    </source>
</evidence>
<feature type="domain" description="Cyclic nucleotide-binding" evidence="4">
    <location>
        <begin position="17"/>
        <end position="121"/>
    </location>
</feature>
<evidence type="ECO:0000313" key="7">
    <source>
        <dbReference type="Proteomes" id="UP001501588"/>
    </source>
</evidence>
<dbReference type="PROSITE" id="PS51063">
    <property type="entry name" value="HTH_CRP_2"/>
    <property type="match status" value="1"/>
</dbReference>
<accession>A0ABP3QF13</accession>
<dbReference type="Gene3D" id="2.60.120.10">
    <property type="entry name" value="Jelly Rolls"/>
    <property type="match status" value="1"/>
</dbReference>
<reference evidence="7" key="1">
    <citation type="journal article" date="2019" name="Int. J. Syst. Evol. Microbiol.">
        <title>The Global Catalogue of Microorganisms (GCM) 10K type strain sequencing project: providing services to taxonomists for standard genome sequencing and annotation.</title>
        <authorList>
            <consortium name="The Broad Institute Genomics Platform"/>
            <consortium name="The Broad Institute Genome Sequencing Center for Infectious Disease"/>
            <person name="Wu L."/>
            <person name="Ma J."/>
        </authorList>
    </citation>
    <scope>NUCLEOTIDE SEQUENCE [LARGE SCALE GENOMIC DNA]</scope>
    <source>
        <strain evidence="7">JCM 9933</strain>
    </source>
</reference>
<name>A0ABP3QF13_9PROT</name>
<keyword evidence="2" id="KW-0238">DNA-binding</keyword>
<evidence type="ECO:0000256" key="3">
    <source>
        <dbReference type="ARBA" id="ARBA00023163"/>
    </source>
</evidence>
<dbReference type="SMART" id="SM00419">
    <property type="entry name" value="HTH_CRP"/>
    <property type="match status" value="1"/>
</dbReference>
<sequence>MSSAVRVAPSALQGLSFFDGLDEPAVAEAARMGRVRQLRKNERLFEQGVEARAFHVLLRGHLKAVQTGNTGQRVVVRFLGPGEPAGVLALLGADQRYPASAFAVVDSVVLSWEGAALQGLLRCHPGIALSAMRAMGDRVHEAHARVGEMAAERVERRLAHALLRLVRQAGPPGPGGVVRIDFPVGRQDIADMAGTTLHTASRVLSGWEQAGILEAGGRQRIVVRRPRALMRIADECA</sequence>
<dbReference type="Gene3D" id="1.10.10.10">
    <property type="entry name" value="Winged helix-like DNA-binding domain superfamily/Winged helix DNA-binding domain"/>
    <property type="match status" value="1"/>
</dbReference>
<dbReference type="SUPFAM" id="SSF51206">
    <property type="entry name" value="cAMP-binding domain-like"/>
    <property type="match status" value="1"/>
</dbReference>
<dbReference type="InterPro" id="IPR012318">
    <property type="entry name" value="HTH_CRP"/>
</dbReference>
<keyword evidence="7" id="KW-1185">Reference proteome</keyword>
<dbReference type="CDD" id="cd00038">
    <property type="entry name" value="CAP_ED"/>
    <property type="match status" value="1"/>
</dbReference>
<dbReference type="RefSeq" id="WP_343895582.1">
    <property type="nucleotide sequence ID" value="NZ_BAAAFZ010000030.1"/>
</dbReference>
<organism evidence="6 7">
    <name type="scientific">Craurococcus roseus</name>
    <dbReference type="NCBI Taxonomy" id="77585"/>
    <lineage>
        <taxon>Bacteria</taxon>
        <taxon>Pseudomonadati</taxon>
        <taxon>Pseudomonadota</taxon>
        <taxon>Alphaproteobacteria</taxon>
        <taxon>Acetobacterales</taxon>
        <taxon>Acetobacteraceae</taxon>
        <taxon>Craurococcus</taxon>
    </lineage>
</organism>